<comment type="caution">
    <text evidence="1">The sequence shown here is derived from an EMBL/GenBank/DDBJ whole genome shotgun (WGS) entry which is preliminary data.</text>
</comment>
<evidence type="ECO:0008006" key="3">
    <source>
        <dbReference type="Google" id="ProtNLM"/>
    </source>
</evidence>
<gene>
    <name evidence="1" type="ORF">Ga0061061_11619</name>
</gene>
<dbReference type="EMBL" id="CYHC01000016">
    <property type="protein sequence ID" value="CUA90861.1"/>
    <property type="molecule type" value="Genomic_DNA"/>
</dbReference>
<name>A0ABM9U9D6_9HYPH</name>
<dbReference type="Proteomes" id="UP000182178">
    <property type="component" value="Unassembled WGS sequence"/>
</dbReference>
<accession>A0ABM9U9D6</accession>
<dbReference type="Gene3D" id="3.30.420.10">
    <property type="entry name" value="Ribonuclease H-like superfamily/Ribonuclease H"/>
    <property type="match status" value="1"/>
</dbReference>
<keyword evidence="2" id="KW-1185">Reference proteome</keyword>
<sequence length="183" mass="19688">MQGKKIAALDIATTTGWSVAYPGTRPLMGTIRFCPPGASHEEIGAAAIGWASDFFAVHQPDILVFEAPLPSSHMRGRTNANTARVLMGLVMVIPAVAKLRQVPIIREADVQDVRGHFIGTRRMKSAEAKAATMRRVKQLGWADPDAPLDHNAADAAAVWDYACAVLFPKAHASGQPLLREQVA</sequence>
<protein>
    <recommendedName>
        <fullName evidence="3">Holliday junction resolvase RuvC</fullName>
    </recommendedName>
</protein>
<organism evidence="1 2">
    <name type="scientific">Chelatococcus sambhunathii</name>
    <dbReference type="NCBI Taxonomy" id="363953"/>
    <lineage>
        <taxon>Bacteria</taxon>
        <taxon>Pseudomonadati</taxon>
        <taxon>Pseudomonadota</taxon>
        <taxon>Alphaproteobacteria</taxon>
        <taxon>Hyphomicrobiales</taxon>
        <taxon>Chelatococcaceae</taxon>
        <taxon>Chelatococcus</taxon>
    </lineage>
</organism>
<proteinExistence type="predicted"/>
<dbReference type="InterPro" id="IPR036397">
    <property type="entry name" value="RNaseH_sf"/>
</dbReference>
<reference evidence="1 2" key="1">
    <citation type="submission" date="2015-08" db="EMBL/GenBank/DDBJ databases">
        <authorList>
            <person name="Varghese N."/>
        </authorList>
    </citation>
    <scope>NUCLEOTIDE SEQUENCE [LARGE SCALE GENOMIC DNA]</scope>
    <source>
        <strain evidence="1 2">DSM 18167</strain>
    </source>
</reference>
<evidence type="ECO:0000313" key="1">
    <source>
        <dbReference type="EMBL" id="CUA90861.1"/>
    </source>
</evidence>
<evidence type="ECO:0000313" key="2">
    <source>
        <dbReference type="Proteomes" id="UP000182178"/>
    </source>
</evidence>